<keyword evidence="3" id="KW-0238">DNA-binding</keyword>
<protein>
    <submittedName>
        <fullName evidence="6">Transcriptional regulator, LysR family</fullName>
    </submittedName>
</protein>
<name>C6LHG9_9FIRM</name>
<dbReference type="PANTHER" id="PTHR30126:SF40">
    <property type="entry name" value="HTH-TYPE TRANSCRIPTIONAL REGULATOR GLTR"/>
    <property type="match status" value="1"/>
</dbReference>
<dbReference type="PRINTS" id="PR00039">
    <property type="entry name" value="HTHLYSR"/>
</dbReference>
<dbReference type="GO" id="GO:0003700">
    <property type="term" value="F:DNA-binding transcription factor activity"/>
    <property type="evidence" value="ECO:0007669"/>
    <property type="project" value="InterPro"/>
</dbReference>
<dbReference type="InterPro" id="IPR036388">
    <property type="entry name" value="WH-like_DNA-bd_sf"/>
</dbReference>
<dbReference type="PROSITE" id="PS50931">
    <property type="entry name" value="HTH_LYSR"/>
    <property type="match status" value="1"/>
</dbReference>
<dbReference type="PANTHER" id="PTHR30126">
    <property type="entry name" value="HTH-TYPE TRANSCRIPTIONAL REGULATOR"/>
    <property type="match status" value="1"/>
</dbReference>
<evidence type="ECO:0000256" key="2">
    <source>
        <dbReference type="ARBA" id="ARBA00023015"/>
    </source>
</evidence>
<keyword evidence="7" id="KW-1185">Reference proteome</keyword>
<dbReference type="GO" id="GO:0000976">
    <property type="term" value="F:transcription cis-regulatory region binding"/>
    <property type="evidence" value="ECO:0007669"/>
    <property type="project" value="TreeGrafter"/>
</dbReference>
<dbReference type="OrthoDB" id="9785745at2"/>
<dbReference type="STRING" id="168384.SAMN05660368_00699"/>
<dbReference type="eggNOG" id="COG0583">
    <property type="taxonomic scope" value="Bacteria"/>
</dbReference>
<evidence type="ECO:0000256" key="3">
    <source>
        <dbReference type="ARBA" id="ARBA00023125"/>
    </source>
</evidence>
<dbReference type="FunFam" id="1.10.10.10:FF:000001">
    <property type="entry name" value="LysR family transcriptional regulator"/>
    <property type="match status" value="1"/>
</dbReference>
<comment type="caution">
    <text evidence="6">The sequence shown here is derived from an EMBL/GenBank/DDBJ whole genome shotgun (WGS) entry which is preliminary data.</text>
</comment>
<comment type="similarity">
    <text evidence="1">Belongs to the LysR transcriptional regulatory family.</text>
</comment>
<dbReference type="AlphaFoldDB" id="C6LHG9"/>
<organism evidence="6 7">
    <name type="scientific">Marvinbryantia formatexigens DSM 14469</name>
    <dbReference type="NCBI Taxonomy" id="478749"/>
    <lineage>
        <taxon>Bacteria</taxon>
        <taxon>Bacillati</taxon>
        <taxon>Bacillota</taxon>
        <taxon>Clostridia</taxon>
        <taxon>Lachnospirales</taxon>
        <taxon>Lachnospiraceae</taxon>
        <taxon>Marvinbryantia</taxon>
    </lineage>
</organism>
<dbReference type="SUPFAM" id="SSF46785">
    <property type="entry name" value="Winged helix' DNA-binding domain"/>
    <property type="match status" value="1"/>
</dbReference>
<evidence type="ECO:0000313" key="6">
    <source>
        <dbReference type="EMBL" id="EET59956.1"/>
    </source>
</evidence>
<dbReference type="InterPro" id="IPR036390">
    <property type="entry name" value="WH_DNA-bd_sf"/>
</dbReference>
<evidence type="ECO:0000256" key="1">
    <source>
        <dbReference type="ARBA" id="ARBA00009437"/>
    </source>
</evidence>
<keyword evidence="4" id="KW-0804">Transcription</keyword>
<gene>
    <name evidence="6" type="ORF">BRYFOR_08080</name>
</gene>
<dbReference type="Pfam" id="PF00126">
    <property type="entry name" value="HTH_1"/>
    <property type="match status" value="1"/>
</dbReference>
<keyword evidence="2" id="KW-0805">Transcription regulation</keyword>
<sequence length="322" mass="37194">MQKQKNRQGRDSLRKVEGIFQLDMREIRYFVACVQTGSFSRAAEVLFTTQSSVSKIIKALEEDMNLVLFERLPRGIRMTREAERIYPYALSILDNLQKMQMPDREETIETLSVSCNPSSWFADCFTAFYERKQKEKIHYQIYSADCREIVERVRERTDDVGFVYILKDQLTVFQYYISRNYLEFTALKETTAVLYGGKNCGGGKNGTVDFSRMKLIQRFPDEFSPDNYWNITDDGGRSATDAETVITTNSDYIMERFLQSEGLVNISAGYLSGKPSKENAAGWKRNLTDTRILFGYIRRRGEELSGQAGDFLAFMKERLLNG</sequence>
<proteinExistence type="inferred from homology"/>
<dbReference type="RefSeq" id="WP_006862865.1">
    <property type="nucleotide sequence ID" value="NZ_ACCL02000014.1"/>
</dbReference>
<evidence type="ECO:0000259" key="5">
    <source>
        <dbReference type="PROSITE" id="PS50931"/>
    </source>
</evidence>
<dbReference type="EMBL" id="ACCL02000014">
    <property type="protein sequence ID" value="EET59956.1"/>
    <property type="molecule type" value="Genomic_DNA"/>
</dbReference>
<feature type="domain" description="HTH lysR-type" evidence="5">
    <location>
        <begin position="22"/>
        <end position="79"/>
    </location>
</feature>
<reference evidence="6" key="1">
    <citation type="submission" date="2009-07" db="EMBL/GenBank/DDBJ databases">
        <authorList>
            <person name="Weinstock G."/>
            <person name="Sodergren E."/>
            <person name="Clifton S."/>
            <person name="Fulton L."/>
            <person name="Fulton B."/>
            <person name="Courtney L."/>
            <person name="Fronick C."/>
            <person name="Harrison M."/>
            <person name="Strong C."/>
            <person name="Farmer C."/>
            <person name="Delahaunty K."/>
            <person name="Markovic C."/>
            <person name="Hall O."/>
            <person name="Minx P."/>
            <person name="Tomlinson C."/>
            <person name="Mitreva M."/>
            <person name="Nelson J."/>
            <person name="Hou S."/>
            <person name="Wollam A."/>
            <person name="Pepin K.H."/>
            <person name="Johnson M."/>
            <person name="Bhonagiri V."/>
            <person name="Nash W.E."/>
            <person name="Warren W."/>
            <person name="Chinwalla A."/>
            <person name="Mardis E.R."/>
            <person name="Wilson R.K."/>
        </authorList>
    </citation>
    <scope>NUCLEOTIDE SEQUENCE [LARGE SCALE GENOMIC DNA]</scope>
    <source>
        <strain evidence="6">DSM 14469</strain>
    </source>
</reference>
<dbReference type="Gene3D" id="1.10.10.10">
    <property type="entry name" value="Winged helix-like DNA-binding domain superfamily/Winged helix DNA-binding domain"/>
    <property type="match status" value="1"/>
</dbReference>
<dbReference type="Proteomes" id="UP000005561">
    <property type="component" value="Unassembled WGS sequence"/>
</dbReference>
<evidence type="ECO:0000256" key="4">
    <source>
        <dbReference type="ARBA" id="ARBA00023163"/>
    </source>
</evidence>
<accession>C6LHG9</accession>
<evidence type="ECO:0000313" key="7">
    <source>
        <dbReference type="Proteomes" id="UP000005561"/>
    </source>
</evidence>
<dbReference type="InterPro" id="IPR000847">
    <property type="entry name" value="LysR_HTH_N"/>
</dbReference>